<dbReference type="Proteomes" id="UP000476837">
    <property type="component" value="Unassembled WGS sequence"/>
</dbReference>
<comment type="caution">
    <text evidence="1">The sequence shown here is derived from an EMBL/GenBank/DDBJ whole genome shotgun (WGS) entry which is preliminary data.</text>
</comment>
<proteinExistence type="predicted"/>
<sequence>MAIQRTDLFRTRRLSIDFGETVSMGLVHTKGLASVLRARMQRVMASFRSATDWRMPHAMRRLQGLARLF</sequence>
<evidence type="ECO:0000313" key="2">
    <source>
        <dbReference type="Proteomes" id="UP000476837"/>
    </source>
</evidence>
<accession>A0A6L3AVY8</accession>
<reference evidence="1 2" key="1">
    <citation type="submission" date="2018-07" db="EMBL/GenBank/DDBJ databases">
        <title>Genome sequence of Roseomonas fauriae ATCC 49958.</title>
        <authorList>
            <person name="Sant'Anna F.H."/>
            <person name="Baldani J.I."/>
            <person name="Zilli J.E."/>
            <person name="Reis V.M."/>
            <person name="Hartmann A."/>
            <person name="Cruz L."/>
            <person name="de Souza E.M."/>
            <person name="de Oliveira Pedrosa F."/>
            <person name="Passaglia L.M.P."/>
        </authorList>
    </citation>
    <scope>NUCLEOTIDE SEQUENCE [LARGE SCALE GENOMIC DNA]</scope>
    <source>
        <strain evidence="1 2">ATCC 49958</strain>
    </source>
</reference>
<gene>
    <name evidence="1" type="ORF">DS837_22740</name>
</gene>
<evidence type="ECO:0000313" key="1">
    <source>
        <dbReference type="EMBL" id="KAA0681252.1"/>
    </source>
</evidence>
<protein>
    <submittedName>
        <fullName evidence="1">Uncharacterized protein</fullName>
    </submittedName>
</protein>
<organism evidence="1 2">
    <name type="scientific">Azospirillum brasilense</name>
    <dbReference type="NCBI Taxonomy" id="192"/>
    <lineage>
        <taxon>Bacteria</taxon>
        <taxon>Pseudomonadati</taxon>
        <taxon>Pseudomonadota</taxon>
        <taxon>Alphaproteobacteria</taxon>
        <taxon>Rhodospirillales</taxon>
        <taxon>Azospirillaceae</taxon>
        <taxon>Azospirillum</taxon>
    </lineage>
</organism>
<dbReference type="EMBL" id="QOKV01000017">
    <property type="protein sequence ID" value="KAA0681252.1"/>
    <property type="molecule type" value="Genomic_DNA"/>
</dbReference>
<name>A0A6L3AVY8_AZOBR</name>
<dbReference type="AlphaFoldDB" id="A0A6L3AVY8"/>